<protein>
    <submittedName>
        <fullName evidence="2">Uncharacterized protein</fullName>
    </submittedName>
</protein>
<keyword evidence="1" id="KW-0175">Coiled coil</keyword>
<keyword evidence="3" id="KW-1185">Reference proteome</keyword>
<accession>A0A8S0VDC5</accession>
<reference evidence="2 3" key="1">
    <citation type="submission" date="2019-12" db="EMBL/GenBank/DDBJ databases">
        <authorList>
            <person name="Alioto T."/>
            <person name="Alioto T."/>
            <person name="Gomez Garrido J."/>
        </authorList>
    </citation>
    <scope>NUCLEOTIDE SEQUENCE [LARGE SCALE GENOMIC DNA]</scope>
</reference>
<proteinExistence type="predicted"/>
<dbReference type="Gramene" id="OE9A062125T1">
    <property type="protein sequence ID" value="OE9A062125C1"/>
    <property type="gene ID" value="OE9A062125"/>
</dbReference>
<dbReference type="Proteomes" id="UP000594638">
    <property type="component" value="Unassembled WGS sequence"/>
</dbReference>
<dbReference type="EMBL" id="CACTIH010009336">
    <property type="protein sequence ID" value="CAA3029884.1"/>
    <property type="molecule type" value="Genomic_DNA"/>
</dbReference>
<evidence type="ECO:0000256" key="1">
    <source>
        <dbReference type="SAM" id="Coils"/>
    </source>
</evidence>
<gene>
    <name evidence="2" type="ORF">OLEA9_A062125</name>
</gene>
<dbReference type="AlphaFoldDB" id="A0A8S0VDC5"/>
<evidence type="ECO:0000313" key="3">
    <source>
        <dbReference type="Proteomes" id="UP000594638"/>
    </source>
</evidence>
<sequence>MAKLTAEILRRRGEYLEIWKKSHEELVNLEAKKKEKEQLNKEIQESMDRVKELDKEIKSLETKSKLKEDAAFSEMKNKLRKEHWSVLVNF</sequence>
<organism evidence="2 3">
    <name type="scientific">Olea europaea subsp. europaea</name>
    <dbReference type="NCBI Taxonomy" id="158383"/>
    <lineage>
        <taxon>Eukaryota</taxon>
        <taxon>Viridiplantae</taxon>
        <taxon>Streptophyta</taxon>
        <taxon>Embryophyta</taxon>
        <taxon>Tracheophyta</taxon>
        <taxon>Spermatophyta</taxon>
        <taxon>Magnoliopsida</taxon>
        <taxon>eudicotyledons</taxon>
        <taxon>Gunneridae</taxon>
        <taxon>Pentapetalae</taxon>
        <taxon>asterids</taxon>
        <taxon>lamiids</taxon>
        <taxon>Lamiales</taxon>
        <taxon>Oleaceae</taxon>
        <taxon>Oleeae</taxon>
        <taxon>Olea</taxon>
    </lineage>
</organism>
<feature type="coiled-coil region" evidence="1">
    <location>
        <begin position="22"/>
        <end position="70"/>
    </location>
</feature>
<name>A0A8S0VDC5_OLEEU</name>
<comment type="caution">
    <text evidence="2">The sequence shown here is derived from an EMBL/GenBank/DDBJ whole genome shotgun (WGS) entry which is preliminary data.</text>
</comment>
<evidence type="ECO:0000313" key="2">
    <source>
        <dbReference type="EMBL" id="CAA3029884.1"/>
    </source>
</evidence>